<evidence type="ECO:0000259" key="9">
    <source>
        <dbReference type="PROSITE" id="PS00624"/>
    </source>
</evidence>
<keyword evidence="3 6" id="KW-0285">Flavoprotein</keyword>
<dbReference type="Pfam" id="PF05199">
    <property type="entry name" value="GMC_oxred_C"/>
    <property type="match status" value="1"/>
</dbReference>
<organism evidence="10 11">
    <name type="scientific">Bradyrhizobium erythrophlei</name>
    <dbReference type="NCBI Taxonomy" id="1437360"/>
    <lineage>
        <taxon>Bacteria</taxon>
        <taxon>Pseudomonadati</taxon>
        <taxon>Pseudomonadota</taxon>
        <taxon>Alphaproteobacteria</taxon>
        <taxon>Hyphomicrobiales</taxon>
        <taxon>Nitrobacteraceae</taxon>
        <taxon>Bradyrhizobium</taxon>
    </lineage>
</organism>
<dbReference type="SUPFAM" id="SSF54373">
    <property type="entry name" value="FAD-linked reductases, C-terminal domain"/>
    <property type="match status" value="1"/>
</dbReference>
<dbReference type="PIRSF" id="PIRSF000137">
    <property type="entry name" value="Alcohol_oxidase"/>
    <property type="match status" value="1"/>
</dbReference>
<accession>A0A1M5VFL3</accession>
<feature type="region of interest" description="Disordered" evidence="7">
    <location>
        <begin position="1"/>
        <end position="24"/>
    </location>
</feature>
<gene>
    <name evidence="10" type="ORF">SAMN05443248_5943</name>
</gene>
<feature type="domain" description="Glucose-methanol-choline oxidoreductase N-terminal" evidence="8">
    <location>
        <begin position="108"/>
        <end position="131"/>
    </location>
</feature>
<feature type="domain" description="Glucose-methanol-choline oxidoreductase N-terminal" evidence="9">
    <location>
        <begin position="285"/>
        <end position="299"/>
    </location>
</feature>
<dbReference type="PROSITE" id="PS00623">
    <property type="entry name" value="GMC_OXRED_1"/>
    <property type="match status" value="1"/>
</dbReference>
<evidence type="ECO:0000313" key="10">
    <source>
        <dbReference type="EMBL" id="SHH74039.1"/>
    </source>
</evidence>
<comment type="similarity">
    <text evidence="2 6">Belongs to the GMC oxidoreductase family.</text>
</comment>
<dbReference type="Gene3D" id="3.30.410.40">
    <property type="match status" value="1"/>
</dbReference>
<dbReference type="GO" id="GO:0016614">
    <property type="term" value="F:oxidoreductase activity, acting on CH-OH group of donors"/>
    <property type="evidence" value="ECO:0007669"/>
    <property type="project" value="InterPro"/>
</dbReference>
<dbReference type="InterPro" id="IPR007867">
    <property type="entry name" value="GMC_OxRtase_C"/>
</dbReference>
<evidence type="ECO:0000259" key="8">
    <source>
        <dbReference type="PROSITE" id="PS00623"/>
    </source>
</evidence>
<dbReference type="PANTHER" id="PTHR11552">
    <property type="entry name" value="GLUCOSE-METHANOL-CHOLINE GMC OXIDOREDUCTASE"/>
    <property type="match status" value="1"/>
</dbReference>
<evidence type="ECO:0000256" key="7">
    <source>
        <dbReference type="SAM" id="MobiDB-lite"/>
    </source>
</evidence>
<dbReference type="PANTHER" id="PTHR11552:SF147">
    <property type="entry name" value="CHOLINE DEHYDROGENASE, MITOCHONDRIAL"/>
    <property type="match status" value="1"/>
</dbReference>
<evidence type="ECO:0000256" key="1">
    <source>
        <dbReference type="ARBA" id="ARBA00001974"/>
    </source>
</evidence>
<dbReference type="EMBL" id="LT670817">
    <property type="protein sequence ID" value="SHH74039.1"/>
    <property type="molecule type" value="Genomic_DNA"/>
</dbReference>
<dbReference type="RefSeq" id="WP_079604433.1">
    <property type="nucleotide sequence ID" value="NZ_LT670817.1"/>
</dbReference>
<feature type="region of interest" description="Disordered" evidence="7">
    <location>
        <begin position="541"/>
        <end position="563"/>
    </location>
</feature>
<dbReference type="GO" id="GO:0050660">
    <property type="term" value="F:flavin adenine dinucleotide binding"/>
    <property type="evidence" value="ECO:0007669"/>
    <property type="project" value="InterPro"/>
</dbReference>
<dbReference type="SUPFAM" id="SSF51905">
    <property type="entry name" value="FAD/NAD(P)-binding domain"/>
    <property type="match status" value="1"/>
</dbReference>
<feature type="binding site" evidence="5">
    <location>
        <position position="110"/>
    </location>
    <ligand>
        <name>FAD</name>
        <dbReference type="ChEBI" id="CHEBI:57692"/>
    </ligand>
</feature>
<reference evidence="10 11" key="1">
    <citation type="submission" date="2016-11" db="EMBL/GenBank/DDBJ databases">
        <authorList>
            <person name="Jaros S."/>
            <person name="Januszkiewicz K."/>
            <person name="Wedrychowicz H."/>
        </authorList>
    </citation>
    <scope>NUCLEOTIDE SEQUENCE [LARGE SCALE GENOMIC DNA]</scope>
    <source>
        <strain evidence="10 11">GAS138</strain>
    </source>
</reference>
<sequence>MSSNSERQSAVDFAERVRENQRRRRSNLKSHYDFIVCGSGSSGSVVARHLAENPDVSVLLLEAGDTDDVPSVTEAARWFENLGSERDWKFVAQPNPHLNGRSMPLSMGKVLGGGSSINVMAWARGHKNDWDFFASESGDTAWNYESVLNIYRRIEDWRGAPDPTRRGTGGLVFVQPAPDPNPIAPAMVEGARSIGMPAFDSNNGHLMEGDGGASVTDLRVRDGKRLSVFRAYAFPYMDRPNLTVLTHALVTKLTLEGKRTTGVEIAFEGKIQRITAGLEVVLSLGAIHTPKVLMLSGIGDEAELRRLGLPVIQHLPGVGQNFQDHFGVGCVWEYQQPLAPRNNGGEATFFWKSNLGLDTPDLQACQAEVPICSAETGAKFNPSPASWSLFGGLVRPNSRGQIRLTGPNPDDPVQIEANTLSHPDDLKAAVACVELCREIGNSAALRPFTKREVMPGNLRGAALEDFIRDAASTYHHQTCTAKMGRDSMSVVDGQLKVYGIENLRIADGSIMPRVTTGNTMAPCIIIGERAAEALRNEHRLETSSADDITMTAAGASQSTAPRY</sequence>
<name>A0A1M5VFL3_9BRAD</name>
<proteinExistence type="inferred from homology"/>
<dbReference type="OrthoDB" id="9785276at2"/>
<dbReference type="Proteomes" id="UP000189796">
    <property type="component" value="Chromosome I"/>
</dbReference>
<dbReference type="Gene3D" id="3.50.50.60">
    <property type="entry name" value="FAD/NAD(P)-binding domain"/>
    <property type="match status" value="1"/>
</dbReference>
<dbReference type="InterPro" id="IPR036188">
    <property type="entry name" value="FAD/NAD-bd_sf"/>
</dbReference>
<feature type="binding site" evidence="5">
    <location>
        <position position="250"/>
    </location>
    <ligand>
        <name>FAD</name>
        <dbReference type="ChEBI" id="CHEBI:57692"/>
    </ligand>
</feature>
<comment type="cofactor">
    <cofactor evidence="1 5">
        <name>FAD</name>
        <dbReference type="ChEBI" id="CHEBI:57692"/>
    </cofactor>
</comment>
<feature type="binding site" evidence="5">
    <location>
        <position position="474"/>
    </location>
    <ligand>
        <name>substrate</name>
    </ligand>
</feature>
<dbReference type="Pfam" id="PF00732">
    <property type="entry name" value="GMC_oxred_N"/>
    <property type="match status" value="1"/>
</dbReference>
<dbReference type="InterPro" id="IPR000172">
    <property type="entry name" value="GMC_OxRdtase_N"/>
</dbReference>
<evidence type="ECO:0000256" key="2">
    <source>
        <dbReference type="ARBA" id="ARBA00010790"/>
    </source>
</evidence>
<evidence type="ECO:0000256" key="3">
    <source>
        <dbReference type="ARBA" id="ARBA00022630"/>
    </source>
</evidence>
<feature type="binding site" evidence="5">
    <location>
        <position position="508"/>
    </location>
    <ligand>
        <name>FAD</name>
        <dbReference type="ChEBI" id="CHEBI:57692"/>
    </ligand>
</feature>
<evidence type="ECO:0000256" key="5">
    <source>
        <dbReference type="PIRSR" id="PIRSR000137-2"/>
    </source>
</evidence>
<dbReference type="AlphaFoldDB" id="A0A1M5VFL3"/>
<feature type="compositionally biased region" description="Polar residues" evidence="7">
    <location>
        <begin position="554"/>
        <end position="563"/>
    </location>
</feature>
<evidence type="ECO:0000256" key="4">
    <source>
        <dbReference type="ARBA" id="ARBA00022827"/>
    </source>
</evidence>
<protein>
    <submittedName>
        <fullName evidence="10">Choline dehydrogenase</fullName>
    </submittedName>
</protein>
<evidence type="ECO:0000256" key="6">
    <source>
        <dbReference type="RuleBase" id="RU003968"/>
    </source>
</evidence>
<dbReference type="InterPro" id="IPR012132">
    <property type="entry name" value="GMC_OxRdtase"/>
</dbReference>
<evidence type="ECO:0000313" key="11">
    <source>
        <dbReference type="Proteomes" id="UP000189796"/>
    </source>
</evidence>
<dbReference type="PROSITE" id="PS00624">
    <property type="entry name" value="GMC_OXRED_2"/>
    <property type="match status" value="1"/>
</dbReference>
<keyword evidence="4 5" id="KW-0274">FAD</keyword>